<dbReference type="EMBL" id="CAJVQA010006872">
    <property type="protein sequence ID" value="CAG8647842.1"/>
    <property type="molecule type" value="Genomic_DNA"/>
</dbReference>
<organism evidence="2 3">
    <name type="scientific">Cetraspora pellucida</name>
    <dbReference type="NCBI Taxonomy" id="1433469"/>
    <lineage>
        <taxon>Eukaryota</taxon>
        <taxon>Fungi</taxon>
        <taxon>Fungi incertae sedis</taxon>
        <taxon>Mucoromycota</taxon>
        <taxon>Glomeromycotina</taxon>
        <taxon>Glomeromycetes</taxon>
        <taxon>Diversisporales</taxon>
        <taxon>Gigasporaceae</taxon>
        <taxon>Cetraspora</taxon>
    </lineage>
</organism>
<sequence>MQNTIAKTKQEPSKQVKDKDGLEDELENLINSYLKTLKT</sequence>
<evidence type="ECO:0000313" key="2">
    <source>
        <dbReference type="EMBL" id="CAG8647842.1"/>
    </source>
</evidence>
<dbReference type="AlphaFoldDB" id="A0A9N9H2C0"/>
<name>A0A9N9H2C0_9GLOM</name>
<evidence type="ECO:0000313" key="3">
    <source>
        <dbReference type="Proteomes" id="UP000789759"/>
    </source>
</evidence>
<keyword evidence="3" id="KW-1185">Reference proteome</keyword>
<accession>A0A9N9H2C0</accession>
<dbReference type="Proteomes" id="UP000789759">
    <property type="component" value="Unassembled WGS sequence"/>
</dbReference>
<evidence type="ECO:0000256" key="1">
    <source>
        <dbReference type="SAM" id="MobiDB-lite"/>
    </source>
</evidence>
<feature type="compositionally biased region" description="Basic and acidic residues" evidence="1">
    <location>
        <begin position="8"/>
        <end position="20"/>
    </location>
</feature>
<feature type="region of interest" description="Disordered" evidence="1">
    <location>
        <begin position="1"/>
        <end position="22"/>
    </location>
</feature>
<proteinExistence type="predicted"/>
<comment type="caution">
    <text evidence="2">The sequence shown here is derived from an EMBL/GenBank/DDBJ whole genome shotgun (WGS) entry which is preliminary data.</text>
</comment>
<gene>
    <name evidence="2" type="ORF">CPELLU_LOCUS9183</name>
</gene>
<reference evidence="2" key="1">
    <citation type="submission" date="2021-06" db="EMBL/GenBank/DDBJ databases">
        <authorList>
            <person name="Kallberg Y."/>
            <person name="Tangrot J."/>
            <person name="Rosling A."/>
        </authorList>
    </citation>
    <scope>NUCLEOTIDE SEQUENCE</scope>
    <source>
        <strain evidence="2">FL966</strain>
    </source>
</reference>
<protein>
    <submittedName>
        <fullName evidence="2">19575_t:CDS:1</fullName>
    </submittedName>
</protein>